<gene>
    <name evidence="4" type="ORF">PgNI_01575</name>
</gene>
<evidence type="ECO:0000256" key="1">
    <source>
        <dbReference type="SAM" id="MobiDB-lite"/>
    </source>
</evidence>
<evidence type="ECO:0008006" key="5">
    <source>
        <dbReference type="Google" id="ProtNLM"/>
    </source>
</evidence>
<dbReference type="GeneID" id="41956560"/>
<reference evidence="4" key="2">
    <citation type="submission" date="2019-10" db="EMBL/GenBank/DDBJ databases">
        <authorList>
            <consortium name="NCBI Genome Project"/>
        </authorList>
    </citation>
    <scope>NUCLEOTIDE SEQUENCE</scope>
    <source>
        <strain evidence="4">NI907</strain>
    </source>
</reference>
<reference evidence="4" key="3">
    <citation type="submission" date="2025-08" db="UniProtKB">
        <authorList>
            <consortium name="RefSeq"/>
        </authorList>
    </citation>
    <scope>IDENTIFICATION</scope>
    <source>
        <strain evidence="4">NI907</strain>
    </source>
</reference>
<evidence type="ECO:0000313" key="3">
    <source>
        <dbReference type="Proteomes" id="UP000515153"/>
    </source>
</evidence>
<proteinExistence type="predicted"/>
<sequence>MYFNSIATVFGLVASANAHMLLAYPPPFPGNQNGPLGDGINFPCQGKMSGGTPTTMSLGSTQKLTFQGGATHGGGSCQVALTDETAPTAATKFRVITSIQGGCPLSSDGNNGNDASAALDSGLQFKIPDNIPAGKYILSWTWINRIGNREFYMNCAPVTLTGTGGDKSNLDKLPEIFVTNSPSSNTCQTPEGKDYIYPNPGAVVFNKGDPSRLVKLTCPANTPGGQASTDSTGSGSGSNSGSGSGSSQGDKPANTATPTGGSKPTSSPLPGNGIKAPASGNNNNTADKPAEQPAATPTPTSTSTPKAPASTPSAAPSAPSSSPATGNSGSGNSSSGSGSANDEGASSGGACTPGEFKCVGGNAFQQCTAGKVWAAQMQMATGTKCDSGAVTTSLYSLSKREVSFRA</sequence>
<feature type="compositionally biased region" description="Low complexity" evidence="1">
    <location>
        <begin position="293"/>
        <end position="350"/>
    </location>
</feature>
<dbReference type="RefSeq" id="XP_030986616.1">
    <property type="nucleotide sequence ID" value="XM_031121646.1"/>
</dbReference>
<keyword evidence="2" id="KW-0732">Signal</keyword>
<name>A0A6P8BHV7_PYRGI</name>
<feature type="signal peptide" evidence="2">
    <location>
        <begin position="1"/>
        <end position="23"/>
    </location>
</feature>
<feature type="region of interest" description="Disordered" evidence="1">
    <location>
        <begin position="215"/>
        <end position="352"/>
    </location>
</feature>
<organism evidence="3 4">
    <name type="scientific">Pyricularia grisea</name>
    <name type="common">Crabgrass-specific blast fungus</name>
    <name type="synonym">Magnaporthe grisea</name>
    <dbReference type="NCBI Taxonomy" id="148305"/>
    <lineage>
        <taxon>Eukaryota</taxon>
        <taxon>Fungi</taxon>
        <taxon>Dikarya</taxon>
        <taxon>Ascomycota</taxon>
        <taxon>Pezizomycotina</taxon>
        <taxon>Sordariomycetes</taxon>
        <taxon>Sordariomycetidae</taxon>
        <taxon>Magnaporthales</taxon>
        <taxon>Pyriculariaceae</taxon>
        <taxon>Pyricularia</taxon>
    </lineage>
</organism>
<keyword evidence="3" id="KW-1185">Reference proteome</keyword>
<feature type="chain" id="PRO_5027932710" description="Chitin-binding type-4 domain-containing protein" evidence="2">
    <location>
        <begin position="24"/>
        <end position="406"/>
    </location>
</feature>
<dbReference type="Proteomes" id="UP000515153">
    <property type="component" value="Unplaced"/>
</dbReference>
<dbReference type="PANTHER" id="PTHR36182">
    <property type="entry name" value="PROTEIN, PUTATIVE (AFU_ORTHOLOGUE AFUA_6G10930)-RELATED"/>
    <property type="match status" value="1"/>
</dbReference>
<protein>
    <recommendedName>
        <fullName evidence="5">Chitin-binding type-4 domain-containing protein</fullName>
    </recommendedName>
</protein>
<feature type="compositionally biased region" description="Polar residues" evidence="1">
    <location>
        <begin position="254"/>
        <end position="269"/>
    </location>
</feature>
<accession>A0A6P8BHV7</accession>
<evidence type="ECO:0000313" key="4">
    <source>
        <dbReference type="RefSeq" id="XP_030986616.1"/>
    </source>
</evidence>
<dbReference type="Gene3D" id="2.70.50.70">
    <property type="match status" value="1"/>
</dbReference>
<dbReference type="KEGG" id="pgri:PgNI_01575"/>
<feature type="compositionally biased region" description="Gly residues" evidence="1">
    <location>
        <begin position="234"/>
        <end position="246"/>
    </location>
</feature>
<reference evidence="4" key="1">
    <citation type="journal article" date="2019" name="Mol. Biol. Evol.">
        <title>Blast fungal genomes show frequent chromosomal changes, gene gains and losses, and effector gene turnover.</title>
        <authorList>
            <person name="Gomez Luciano L.B."/>
            <person name="Jason Tsai I."/>
            <person name="Chuma I."/>
            <person name="Tosa Y."/>
            <person name="Chen Y.H."/>
            <person name="Li J.Y."/>
            <person name="Li M.Y."/>
            <person name="Jade Lu M.Y."/>
            <person name="Nakayashiki H."/>
            <person name="Li W.H."/>
        </authorList>
    </citation>
    <scope>NUCLEOTIDE SEQUENCE</scope>
    <source>
        <strain evidence="4">NI907</strain>
    </source>
</reference>
<dbReference type="AlphaFoldDB" id="A0A6P8BHV7"/>
<dbReference type="PANTHER" id="PTHR36182:SF2">
    <property type="entry name" value="LYTIC POLYSACCHARIDE MONOOXYGENASE"/>
    <property type="match status" value="1"/>
</dbReference>
<evidence type="ECO:0000256" key="2">
    <source>
        <dbReference type="SAM" id="SignalP"/>
    </source>
</evidence>
<feature type="compositionally biased region" description="Low complexity" evidence="1">
    <location>
        <begin position="224"/>
        <end position="233"/>
    </location>
</feature>